<dbReference type="SUPFAM" id="SSF47384">
    <property type="entry name" value="Homodimeric domain of signal transducing histidine kinase"/>
    <property type="match status" value="1"/>
</dbReference>
<dbReference type="Pfam" id="PF02518">
    <property type="entry name" value="HATPase_c"/>
    <property type="match status" value="1"/>
</dbReference>
<keyword evidence="7 13" id="KW-0418">Kinase</keyword>
<evidence type="ECO:0000256" key="7">
    <source>
        <dbReference type="ARBA" id="ARBA00022777"/>
    </source>
</evidence>
<reference evidence="13" key="1">
    <citation type="submission" date="2021-01" db="EMBL/GenBank/DDBJ databases">
        <title>Whole genome shotgun sequence of Rugosimonospora africana NBRC 104875.</title>
        <authorList>
            <person name="Komaki H."/>
            <person name="Tamura T."/>
        </authorList>
    </citation>
    <scope>NUCLEOTIDE SEQUENCE</scope>
    <source>
        <strain evidence="13">NBRC 104875</strain>
    </source>
</reference>
<evidence type="ECO:0000256" key="5">
    <source>
        <dbReference type="ARBA" id="ARBA00022679"/>
    </source>
</evidence>
<evidence type="ECO:0000256" key="10">
    <source>
        <dbReference type="SAM" id="MobiDB-lite"/>
    </source>
</evidence>
<organism evidence="13 14">
    <name type="scientific">Rugosimonospora africana</name>
    <dbReference type="NCBI Taxonomy" id="556532"/>
    <lineage>
        <taxon>Bacteria</taxon>
        <taxon>Bacillati</taxon>
        <taxon>Actinomycetota</taxon>
        <taxon>Actinomycetes</taxon>
        <taxon>Micromonosporales</taxon>
        <taxon>Micromonosporaceae</taxon>
        <taxon>Rugosimonospora</taxon>
    </lineage>
</organism>
<dbReference type="RefSeq" id="WP_239134290.1">
    <property type="nucleotide sequence ID" value="NZ_BONZ01000082.1"/>
</dbReference>
<keyword evidence="4" id="KW-0597">Phosphoprotein</keyword>
<dbReference type="InterPro" id="IPR050428">
    <property type="entry name" value="TCS_sensor_his_kinase"/>
</dbReference>
<comment type="subcellular location">
    <subcellularLocation>
        <location evidence="2">Cell membrane</location>
    </subcellularLocation>
</comment>
<evidence type="ECO:0000256" key="8">
    <source>
        <dbReference type="ARBA" id="ARBA00022989"/>
    </source>
</evidence>
<dbReference type="SMART" id="SM00304">
    <property type="entry name" value="HAMP"/>
    <property type="match status" value="1"/>
</dbReference>
<evidence type="ECO:0000313" key="13">
    <source>
        <dbReference type="EMBL" id="GIH19531.1"/>
    </source>
</evidence>
<proteinExistence type="predicted"/>
<feature type="region of interest" description="Disordered" evidence="10">
    <location>
        <begin position="28"/>
        <end position="52"/>
    </location>
</feature>
<keyword evidence="14" id="KW-1185">Reference proteome</keyword>
<name>A0A8J3QZM7_9ACTN</name>
<accession>A0A8J3QZM7</accession>
<dbReference type="CDD" id="cd00082">
    <property type="entry name" value="HisKA"/>
    <property type="match status" value="1"/>
</dbReference>
<gene>
    <name evidence="13" type="ORF">Raf01_77030</name>
</gene>
<dbReference type="PROSITE" id="PS50109">
    <property type="entry name" value="HIS_KIN"/>
    <property type="match status" value="1"/>
</dbReference>
<dbReference type="Proteomes" id="UP000642748">
    <property type="component" value="Unassembled WGS sequence"/>
</dbReference>
<dbReference type="CDD" id="cd06225">
    <property type="entry name" value="HAMP"/>
    <property type="match status" value="1"/>
</dbReference>
<dbReference type="InterPro" id="IPR003660">
    <property type="entry name" value="HAMP_dom"/>
</dbReference>
<evidence type="ECO:0000256" key="3">
    <source>
        <dbReference type="ARBA" id="ARBA00012438"/>
    </source>
</evidence>
<dbReference type="GO" id="GO:0000155">
    <property type="term" value="F:phosphorelay sensor kinase activity"/>
    <property type="evidence" value="ECO:0007669"/>
    <property type="project" value="InterPro"/>
</dbReference>
<keyword evidence="5" id="KW-0808">Transferase</keyword>
<dbReference type="SMART" id="SM00387">
    <property type="entry name" value="HATPase_c"/>
    <property type="match status" value="1"/>
</dbReference>
<keyword evidence="6" id="KW-0812">Transmembrane</keyword>
<protein>
    <recommendedName>
        <fullName evidence="3">histidine kinase</fullName>
        <ecNumber evidence="3">2.7.13.3</ecNumber>
    </recommendedName>
</protein>
<dbReference type="EMBL" id="BONZ01000082">
    <property type="protein sequence ID" value="GIH19531.1"/>
    <property type="molecule type" value="Genomic_DNA"/>
</dbReference>
<dbReference type="AlphaFoldDB" id="A0A8J3QZM7"/>
<evidence type="ECO:0000259" key="12">
    <source>
        <dbReference type="PROSITE" id="PS50885"/>
    </source>
</evidence>
<dbReference type="InterPro" id="IPR003661">
    <property type="entry name" value="HisK_dim/P_dom"/>
</dbReference>
<evidence type="ECO:0000313" key="14">
    <source>
        <dbReference type="Proteomes" id="UP000642748"/>
    </source>
</evidence>
<dbReference type="InterPro" id="IPR036097">
    <property type="entry name" value="HisK_dim/P_sf"/>
</dbReference>
<evidence type="ECO:0000256" key="6">
    <source>
        <dbReference type="ARBA" id="ARBA00022692"/>
    </source>
</evidence>
<dbReference type="GO" id="GO:0005886">
    <property type="term" value="C:plasma membrane"/>
    <property type="evidence" value="ECO:0007669"/>
    <property type="project" value="UniProtKB-SubCell"/>
</dbReference>
<comment type="catalytic activity">
    <reaction evidence="1">
        <text>ATP + protein L-histidine = ADP + protein N-phospho-L-histidine.</text>
        <dbReference type="EC" id="2.7.13.3"/>
    </reaction>
</comment>
<dbReference type="SUPFAM" id="SSF158472">
    <property type="entry name" value="HAMP domain-like"/>
    <property type="match status" value="1"/>
</dbReference>
<dbReference type="EC" id="2.7.13.3" evidence="3"/>
<feature type="domain" description="HAMP" evidence="12">
    <location>
        <begin position="92"/>
        <end position="145"/>
    </location>
</feature>
<dbReference type="Pfam" id="PF00512">
    <property type="entry name" value="HisKA"/>
    <property type="match status" value="1"/>
</dbReference>
<dbReference type="PANTHER" id="PTHR45436">
    <property type="entry name" value="SENSOR HISTIDINE KINASE YKOH"/>
    <property type="match status" value="1"/>
</dbReference>
<keyword evidence="9" id="KW-0902">Two-component regulatory system</keyword>
<evidence type="ECO:0000256" key="1">
    <source>
        <dbReference type="ARBA" id="ARBA00000085"/>
    </source>
</evidence>
<dbReference type="Gene3D" id="3.30.565.10">
    <property type="entry name" value="Histidine kinase-like ATPase, C-terminal domain"/>
    <property type="match status" value="1"/>
</dbReference>
<evidence type="ECO:0000256" key="9">
    <source>
        <dbReference type="ARBA" id="ARBA00023012"/>
    </source>
</evidence>
<dbReference type="PANTHER" id="PTHR45436:SF5">
    <property type="entry name" value="SENSOR HISTIDINE KINASE TRCS"/>
    <property type="match status" value="1"/>
</dbReference>
<dbReference type="SUPFAM" id="SSF55874">
    <property type="entry name" value="ATPase domain of HSP90 chaperone/DNA topoisomerase II/histidine kinase"/>
    <property type="match status" value="1"/>
</dbReference>
<dbReference type="InterPro" id="IPR003594">
    <property type="entry name" value="HATPase_dom"/>
</dbReference>
<sequence>MFLLSGLTLLAITYLLVRYTTAHIQITTTPTGPHGTQSGLPGGALGPAPTRASSSVASQLHHTYLRQLLVESGVALAIMAVVSMWLGWLVAGRVLHPLRTITATAQRISQENLHERLDLPGPRDELKDLGDTIDRLLARLETAFEAQRRFVANASHELRTPLAMMRTSLDVAEGKPQPIPREVTVLAGKLREGLDQADRLIESFLTLARAGQGTPAKDATVSLTDLAAAALAARERRAADLGVRIDHTLAPVEVTGNPTLLRRLIDNILDNALRYNHPGGYVHVDCRVDSCGSGNPTARLVVENTGPLLHDADVRHLGQPFRRPAADRTTTGSVGLGLSIVAAITATHNGTLRLTARPQGGLRAAIDLPSATPARASKNPR</sequence>
<evidence type="ECO:0000256" key="2">
    <source>
        <dbReference type="ARBA" id="ARBA00004236"/>
    </source>
</evidence>
<evidence type="ECO:0000259" key="11">
    <source>
        <dbReference type="PROSITE" id="PS50109"/>
    </source>
</evidence>
<evidence type="ECO:0000256" key="4">
    <source>
        <dbReference type="ARBA" id="ARBA00022553"/>
    </source>
</evidence>
<dbReference type="Gene3D" id="1.10.287.130">
    <property type="match status" value="1"/>
</dbReference>
<dbReference type="InterPro" id="IPR005467">
    <property type="entry name" value="His_kinase_dom"/>
</dbReference>
<dbReference type="Gene3D" id="6.10.340.10">
    <property type="match status" value="1"/>
</dbReference>
<keyword evidence="8" id="KW-0472">Membrane</keyword>
<dbReference type="Pfam" id="PF00672">
    <property type="entry name" value="HAMP"/>
    <property type="match status" value="1"/>
</dbReference>
<dbReference type="SMART" id="SM00388">
    <property type="entry name" value="HisKA"/>
    <property type="match status" value="1"/>
</dbReference>
<comment type="caution">
    <text evidence="13">The sequence shown here is derived from an EMBL/GenBank/DDBJ whole genome shotgun (WGS) entry which is preliminary data.</text>
</comment>
<dbReference type="InterPro" id="IPR036890">
    <property type="entry name" value="HATPase_C_sf"/>
</dbReference>
<feature type="domain" description="Histidine kinase" evidence="11">
    <location>
        <begin position="153"/>
        <end position="372"/>
    </location>
</feature>
<keyword evidence="8" id="KW-1133">Transmembrane helix</keyword>
<dbReference type="PROSITE" id="PS50885">
    <property type="entry name" value="HAMP"/>
    <property type="match status" value="1"/>
</dbReference>